<evidence type="ECO:0000256" key="1">
    <source>
        <dbReference type="SAM" id="Phobius"/>
    </source>
</evidence>
<protein>
    <submittedName>
        <fullName evidence="2">Uncharacterized protein</fullName>
    </submittedName>
</protein>
<feature type="transmembrane region" description="Helical" evidence="1">
    <location>
        <begin position="6"/>
        <end position="27"/>
    </location>
</feature>
<keyword evidence="1" id="KW-1133">Transmembrane helix</keyword>
<sequence length="70" mass="7970">MFKNIKVVLIVLLVAISLYLAIEYCLIKTTRKCKDKKKDCKKPYKITKETGKVTGHVINDVKLSNCGLKK</sequence>
<dbReference type="GeneID" id="20041451"/>
<organism evidence="2 3">
    <name type="scientific">Aureococcus anophagefferens virus</name>
    <dbReference type="NCBI Taxonomy" id="1474867"/>
    <lineage>
        <taxon>Viruses</taxon>
        <taxon>Varidnaviria</taxon>
        <taxon>Bamfordvirae</taxon>
        <taxon>Nucleocytoviricota</taxon>
        <taxon>Megaviricetes</taxon>
        <taxon>Imitervirales</taxon>
        <taxon>Schizomimiviridae</taxon>
        <taxon>Kratosvirus</taxon>
        <taxon>Kratosvirus quantuckense</taxon>
    </lineage>
</organism>
<dbReference type="Proteomes" id="UP000028667">
    <property type="component" value="Segment"/>
</dbReference>
<accession>A0A076FFE3</accession>
<keyword evidence="3" id="KW-1185">Reference proteome</keyword>
<dbReference type="KEGG" id="vg:20041451"/>
<evidence type="ECO:0000313" key="2">
    <source>
        <dbReference type="EMBL" id="AII16959.1"/>
    </source>
</evidence>
<name>A0A076FFE3_9VIRU</name>
<dbReference type="EMBL" id="KJ645900">
    <property type="protein sequence ID" value="AII16959.1"/>
    <property type="molecule type" value="Genomic_DNA"/>
</dbReference>
<keyword evidence="1" id="KW-0812">Transmembrane</keyword>
<reference evidence="2 3" key="1">
    <citation type="journal article" date="2014" name="Virology">
        <title>Genome of brown tide virus (AaV), the little giant of the Megaviridae, elucidates NCLDV genome expansion and host-virus coevolution.</title>
        <authorList>
            <person name="Moniruzzaman M."/>
            <person name="LeCleir G.R."/>
            <person name="Brown C.M."/>
            <person name="Gobler C.J."/>
            <person name="Bidle K.D."/>
            <person name="Wilson W.H."/>
            <person name="Wilhelm S.W."/>
        </authorList>
    </citation>
    <scope>NUCLEOTIDE SEQUENCE [LARGE SCALE GENOMIC DNA]</scope>
    <source>
        <strain evidence="2">BtV-01</strain>
    </source>
</reference>
<keyword evidence="1" id="KW-0472">Membrane</keyword>
<evidence type="ECO:0000313" key="3">
    <source>
        <dbReference type="Proteomes" id="UP000028667"/>
    </source>
</evidence>
<dbReference type="RefSeq" id="YP_009052185.1">
    <property type="nucleotide sequence ID" value="NC_024697.1"/>
</dbReference>
<gene>
    <name evidence="2" type="ORF">AaV_108</name>
</gene>
<proteinExistence type="predicted"/>